<dbReference type="InterPro" id="IPR029069">
    <property type="entry name" value="HotDog_dom_sf"/>
</dbReference>
<keyword evidence="5" id="KW-1185">Reference proteome</keyword>
<evidence type="ECO:0000256" key="3">
    <source>
        <dbReference type="SAM" id="MobiDB-lite"/>
    </source>
</evidence>
<dbReference type="PANTHER" id="PTHR31793:SF27">
    <property type="entry name" value="NOVEL THIOESTERASE SUPERFAMILY DOMAIN AND SAPOSIN A-TYPE DOMAIN CONTAINING PROTEIN (0610012H03RIK)"/>
    <property type="match status" value="1"/>
</dbReference>
<evidence type="ECO:0000256" key="2">
    <source>
        <dbReference type="ARBA" id="ARBA00022801"/>
    </source>
</evidence>
<sequence length="133" mass="14449">MSQLFTLTITPRFYETDGVGHINNVSIAGWFETARIRAMESLGAEGELMHWVLASIKIDFQGETFYGEEVTATVTAITPGNSSLTVDCQMTQQGRNTAFGRAVMVHLDRDGGGTAPMPQEMRERLSGYGKGAG</sequence>
<dbReference type="InterPro" id="IPR050563">
    <property type="entry name" value="4-hydroxybenzoyl-CoA_TE"/>
</dbReference>
<organism evidence="4 5">
    <name type="scientific">Parahalioglobus pacificus</name>
    <dbReference type="NCBI Taxonomy" id="930806"/>
    <lineage>
        <taxon>Bacteria</taxon>
        <taxon>Pseudomonadati</taxon>
        <taxon>Pseudomonadota</taxon>
        <taxon>Gammaproteobacteria</taxon>
        <taxon>Cellvibrionales</taxon>
        <taxon>Halieaceae</taxon>
        <taxon>Parahalioglobus</taxon>
    </lineage>
</organism>
<feature type="region of interest" description="Disordered" evidence="3">
    <location>
        <begin position="110"/>
        <end position="133"/>
    </location>
</feature>
<dbReference type="GO" id="GO:0047617">
    <property type="term" value="F:fatty acyl-CoA hydrolase activity"/>
    <property type="evidence" value="ECO:0007669"/>
    <property type="project" value="TreeGrafter"/>
</dbReference>
<gene>
    <name evidence="4" type="ORF">GCM10007053_03290</name>
</gene>
<dbReference type="Proteomes" id="UP000644693">
    <property type="component" value="Unassembled WGS sequence"/>
</dbReference>
<protein>
    <submittedName>
        <fullName evidence="4">Thioesterase</fullName>
    </submittedName>
</protein>
<dbReference type="Gene3D" id="3.10.129.10">
    <property type="entry name" value="Hotdog Thioesterase"/>
    <property type="match status" value="1"/>
</dbReference>
<dbReference type="AlphaFoldDB" id="A0A918XD79"/>
<comment type="caution">
    <text evidence="4">The sequence shown here is derived from an EMBL/GenBank/DDBJ whole genome shotgun (WGS) entry which is preliminary data.</text>
</comment>
<name>A0A918XD79_9GAMM</name>
<dbReference type="RefSeq" id="WP_189474532.1">
    <property type="nucleotide sequence ID" value="NZ_BMYM01000001.1"/>
</dbReference>
<dbReference type="PANTHER" id="PTHR31793">
    <property type="entry name" value="4-HYDROXYBENZOYL-COA THIOESTERASE FAMILY MEMBER"/>
    <property type="match status" value="1"/>
</dbReference>
<reference evidence="4" key="2">
    <citation type="submission" date="2020-09" db="EMBL/GenBank/DDBJ databases">
        <authorList>
            <person name="Sun Q."/>
            <person name="Kim S."/>
        </authorList>
    </citation>
    <scope>NUCLEOTIDE SEQUENCE</scope>
    <source>
        <strain evidence="4">KCTC 23430</strain>
    </source>
</reference>
<proteinExistence type="inferred from homology"/>
<dbReference type="SUPFAM" id="SSF54637">
    <property type="entry name" value="Thioesterase/thiol ester dehydrase-isomerase"/>
    <property type="match status" value="1"/>
</dbReference>
<reference evidence="4" key="1">
    <citation type="journal article" date="2014" name="Int. J. Syst. Evol. Microbiol.">
        <title>Complete genome sequence of Corynebacterium casei LMG S-19264T (=DSM 44701T), isolated from a smear-ripened cheese.</title>
        <authorList>
            <consortium name="US DOE Joint Genome Institute (JGI-PGF)"/>
            <person name="Walter F."/>
            <person name="Albersmeier A."/>
            <person name="Kalinowski J."/>
            <person name="Ruckert C."/>
        </authorList>
    </citation>
    <scope>NUCLEOTIDE SEQUENCE</scope>
    <source>
        <strain evidence="4">KCTC 23430</strain>
    </source>
</reference>
<evidence type="ECO:0000313" key="4">
    <source>
        <dbReference type="EMBL" id="GHD26399.1"/>
    </source>
</evidence>
<evidence type="ECO:0000256" key="1">
    <source>
        <dbReference type="ARBA" id="ARBA00005953"/>
    </source>
</evidence>
<dbReference type="Pfam" id="PF13279">
    <property type="entry name" value="4HBT_2"/>
    <property type="match status" value="1"/>
</dbReference>
<dbReference type="EMBL" id="BMYM01000001">
    <property type="protein sequence ID" value="GHD26399.1"/>
    <property type="molecule type" value="Genomic_DNA"/>
</dbReference>
<accession>A0A918XD79</accession>
<evidence type="ECO:0000313" key="5">
    <source>
        <dbReference type="Proteomes" id="UP000644693"/>
    </source>
</evidence>
<keyword evidence="2" id="KW-0378">Hydrolase</keyword>
<dbReference type="CDD" id="cd00586">
    <property type="entry name" value="4HBT"/>
    <property type="match status" value="1"/>
</dbReference>
<comment type="similarity">
    <text evidence="1">Belongs to the 4-hydroxybenzoyl-CoA thioesterase family.</text>
</comment>